<dbReference type="PANTHER" id="PTHR30620">
    <property type="entry name" value="PERIPLASMIC BETA-GLUCOSIDASE-RELATED"/>
    <property type="match status" value="1"/>
</dbReference>
<evidence type="ECO:0000313" key="8">
    <source>
        <dbReference type="EMBL" id="ANP73545.1"/>
    </source>
</evidence>
<dbReference type="SMART" id="SM01217">
    <property type="entry name" value="Fn3_like"/>
    <property type="match status" value="1"/>
</dbReference>
<organism evidence="8 9">
    <name type="scientific">Cryobacterium arcticum</name>
    <dbReference type="NCBI Taxonomy" id="670052"/>
    <lineage>
        <taxon>Bacteria</taxon>
        <taxon>Bacillati</taxon>
        <taxon>Actinomycetota</taxon>
        <taxon>Actinomycetes</taxon>
        <taxon>Micrococcales</taxon>
        <taxon>Microbacteriaceae</taxon>
        <taxon>Cryobacterium</taxon>
    </lineage>
</organism>
<dbReference type="Pfam" id="PF01915">
    <property type="entry name" value="Glyco_hydro_3_C"/>
    <property type="match status" value="1"/>
</dbReference>
<keyword evidence="6" id="KW-0326">Glycosidase</keyword>
<keyword evidence="5" id="KW-0378">Hydrolase</keyword>
<dbReference type="Gene3D" id="3.40.50.1700">
    <property type="entry name" value="Glycoside hydrolase family 3 C-terminal domain"/>
    <property type="match status" value="1"/>
</dbReference>
<dbReference type="KEGG" id="cart:PA27867_2601"/>
<evidence type="ECO:0000256" key="4">
    <source>
        <dbReference type="ARBA" id="ARBA00022729"/>
    </source>
</evidence>
<name>A0A1B1BLP6_9MICO</name>
<evidence type="ECO:0000256" key="2">
    <source>
        <dbReference type="ARBA" id="ARBA00005336"/>
    </source>
</evidence>
<dbReference type="InterPro" id="IPR036881">
    <property type="entry name" value="Glyco_hydro_3_C_sf"/>
</dbReference>
<dbReference type="GO" id="GO:0009251">
    <property type="term" value="P:glucan catabolic process"/>
    <property type="evidence" value="ECO:0007669"/>
    <property type="project" value="TreeGrafter"/>
</dbReference>
<protein>
    <recommendedName>
        <fullName evidence="3">beta-glucosidase</fullName>
        <ecNumber evidence="3">3.2.1.21</ecNumber>
    </recommendedName>
</protein>
<dbReference type="InterPro" id="IPR017853">
    <property type="entry name" value="GH"/>
</dbReference>
<comment type="catalytic activity">
    <reaction evidence="1">
        <text>Hydrolysis of terminal, non-reducing beta-D-glucosyl residues with release of beta-D-glucose.</text>
        <dbReference type="EC" id="3.2.1.21"/>
    </reaction>
</comment>
<dbReference type="RefSeq" id="WP_208857259.1">
    <property type="nucleotide sequence ID" value="NZ_CP016282.1"/>
</dbReference>
<dbReference type="Gene3D" id="3.20.20.300">
    <property type="entry name" value="Glycoside hydrolase, family 3, N-terminal domain"/>
    <property type="match status" value="1"/>
</dbReference>
<sequence length="752" mass="81004">MRISPTTTATFLYQDASRPVPERVADLLGRLSLEEKIGQMLQLDAREELDDHVLQKHAGSVLHTSPELIRRANDLTAQTRWRIPLLIAEDAIHGHSFHEGATIYPTQLGMAASWDAELVERVARATAVEVAATGIHWTFSPVLCIARDLRWGRVNETFGEDPFLIGELASAMVRGYQGDGLADPTAILATAKHFAGYSETQGGRDATEADISRRKLRSWFLPPFERVAREGCRSFMLGYQSMDGVPITVNDWLLSDVLRGEWGYTGTLITDWDNVGRMVWEQKVQPDYTHAAAAAVRAGNDMIMTTPKFFEGAQDAVQQGLLEADAFDAAVARILTLKFELGLFENPRGPQADLTGTVGTTAHAELNLEMARRSIVLLENDGLLPLSAAAPTRVAVVGPLADDAQTQLGDWAGGSGQVGWLDGQPREMITTVLDGLRGIAPDTFTITHARGADILTLEPDPAGATFPDGQPRPPHVVPCEPDQALIDEAVAAAQNADVVVAVVGDRIELVGEGRSTATLELIGGQIALLDALIATGKPVVVVLLASKPLVLPASVQHAAAVLWSANPGMQGGRALAEILVGAVEPSGRLPISFARHVGQQPTYYNQLRGQHGDRYADLTQSPAWAFGEGRSYSTVEYADLVLEQTSLTTADTIVAHVTVQNTGTRPALETVQVYVRDVVTSVSWTDKELKAYRQVLMAPGESVRVRLDLPVADCSIVDTAGLRVVEPGEFELLVGPSSRDSVLLESAFTVTA</sequence>
<evidence type="ECO:0000313" key="9">
    <source>
        <dbReference type="Proteomes" id="UP000092582"/>
    </source>
</evidence>
<dbReference type="InterPro" id="IPR002772">
    <property type="entry name" value="Glyco_hydro_3_C"/>
</dbReference>
<dbReference type="SUPFAM" id="SSF51445">
    <property type="entry name" value="(Trans)glycosidases"/>
    <property type="match status" value="1"/>
</dbReference>
<dbReference type="InterPro" id="IPR036962">
    <property type="entry name" value="Glyco_hydro_3_N_sf"/>
</dbReference>
<feature type="domain" description="Fibronectin type III-like" evidence="7">
    <location>
        <begin position="669"/>
        <end position="738"/>
    </location>
</feature>
<evidence type="ECO:0000256" key="6">
    <source>
        <dbReference type="ARBA" id="ARBA00023295"/>
    </source>
</evidence>
<dbReference type="InterPro" id="IPR013783">
    <property type="entry name" value="Ig-like_fold"/>
</dbReference>
<dbReference type="InterPro" id="IPR051915">
    <property type="entry name" value="Cellulose_Degrad_GH3"/>
</dbReference>
<dbReference type="Proteomes" id="UP000092582">
    <property type="component" value="Chromosome 1"/>
</dbReference>
<evidence type="ECO:0000256" key="5">
    <source>
        <dbReference type="ARBA" id="ARBA00022801"/>
    </source>
</evidence>
<dbReference type="PATRIC" id="fig|670052.7.peg.2671"/>
<accession>A0A1B1BLP6</accession>
<proteinExistence type="inferred from homology"/>
<dbReference type="PANTHER" id="PTHR30620:SF16">
    <property type="entry name" value="LYSOSOMAL BETA GLUCOSIDASE"/>
    <property type="match status" value="1"/>
</dbReference>
<dbReference type="EMBL" id="CP016282">
    <property type="protein sequence ID" value="ANP73545.1"/>
    <property type="molecule type" value="Genomic_DNA"/>
</dbReference>
<gene>
    <name evidence="8" type="ORF">PA27867_2601</name>
</gene>
<keyword evidence="4" id="KW-0732">Signal</keyword>
<dbReference type="Gene3D" id="2.60.40.10">
    <property type="entry name" value="Immunoglobulins"/>
    <property type="match status" value="1"/>
</dbReference>
<evidence type="ECO:0000256" key="3">
    <source>
        <dbReference type="ARBA" id="ARBA00012744"/>
    </source>
</evidence>
<dbReference type="InterPro" id="IPR001764">
    <property type="entry name" value="Glyco_hydro_3_N"/>
</dbReference>
<dbReference type="AlphaFoldDB" id="A0A1B1BLP6"/>
<dbReference type="STRING" id="670052.PA27867_2601"/>
<comment type="similarity">
    <text evidence="2">Belongs to the glycosyl hydrolase 3 family.</text>
</comment>
<dbReference type="EC" id="3.2.1.21" evidence="3"/>
<dbReference type="Pfam" id="PF14310">
    <property type="entry name" value="Fn3-like"/>
    <property type="match status" value="1"/>
</dbReference>
<dbReference type="SUPFAM" id="SSF52279">
    <property type="entry name" value="Beta-D-glucan exohydrolase, C-terminal domain"/>
    <property type="match status" value="1"/>
</dbReference>
<reference evidence="8 9" key="1">
    <citation type="submission" date="2016-06" db="EMBL/GenBank/DDBJ databases">
        <title>Genome sequencing of Cryobacterium arcticum PAMC 27867.</title>
        <authorList>
            <person name="Lee J."/>
            <person name="Kim O.-S."/>
        </authorList>
    </citation>
    <scope>NUCLEOTIDE SEQUENCE [LARGE SCALE GENOMIC DNA]</scope>
    <source>
        <strain evidence="8 9">PAMC 27867</strain>
    </source>
</reference>
<dbReference type="PRINTS" id="PR00133">
    <property type="entry name" value="GLHYDRLASE3"/>
</dbReference>
<dbReference type="InterPro" id="IPR026891">
    <property type="entry name" value="Fn3-like"/>
</dbReference>
<dbReference type="GO" id="GO:0008422">
    <property type="term" value="F:beta-glucosidase activity"/>
    <property type="evidence" value="ECO:0007669"/>
    <property type="project" value="UniProtKB-EC"/>
</dbReference>
<evidence type="ECO:0000259" key="7">
    <source>
        <dbReference type="SMART" id="SM01217"/>
    </source>
</evidence>
<dbReference type="Pfam" id="PF00933">
    <property type="entry name" value="Glyco_hydro_3"/>
    <property type="match status" value="1"/>
</dbReference>
<keyword evidence="9" id="KW-1185">Reference proteome</keyword>
<evidence type="ECO:0000256" key="1">
    <source>
        <dbReference type="ARBA" id="ARBA00000448"/>
    </source>
</evidence>